<dbReference type="AlphaFoldDB" id="A0A1W1I6L4"/>
<gene>
    <name evidence="1" type="ORF">NSJP_2480</name>
</gene>
<organism evidence="1 2">
    <name type="scientific">Nitrospira japonica</name>
    <dbReference type="NCBI Taxonomy" id="1325564"/>
    <lineage>
        <taxon>Bacteria</taxon>
        <taxon>Pseudomonadati</taxon>
        <taxon>Nitrospirota</taxon>
        <taxon>Nitrospiria</taxon>
        <taxon>Nitrospirales</taxon>
        <taxon>Nitrospiraceae</taxon>
        <taxon>Nitrospira</taxon>
    </lineage>
</organism>
<evidence type="ECO:0000313" key="2">
    <source>
        <dbReference type="Proteomes" id="UP000192042"/>
    </source>
</evidence>
<dbReference type="EMBL" id="LT828648">
    <property type="protein sequence ID" value="SLM48652.1"/>
    <property type="molecule type" value="Genomic_DNA"/>
</dbReference>
<proteinExistence type="predicted"/>
<dbReference type="Proteomes" id="UP000192042">
    <property type="component" value="Chromosome I"/>
</dbReference>
<keyword evidence="2" id="KW-1185">Reference proteome</keyword>
<name>A0A1W1I6L4_9BACT</name>
<sequence length="229" mass="26536">MRRRLEQRREAHRLPSLQRLKNRVHPVANREVVGDDFHERLAGIPIEYSLQRVHQIEQAHVVQRLFSRGPFFFLRRRSPGIDFPPHALLRVQLAGGILVALVFEQPPHEFLARIRPVILVLHGFVDRQQHLRLDLEQRGGHDQKLPRNGEIQLGHRFEVVEVLAGDQRDGNVIDIDLALLDEMQQKIERPLEILDANLVWELGLTGSFELVIHKPPYTSFGRLEQASAY</sequence>
<protein>
    <submittedName>
        <fullName evidence="1">Uncharacterized protein</fullName>
    </submittedName>
</protein>
<evidence type="ECO:0000313" key="1">
    <source>
        <dbReference type="EMBL" id="SLM48652.1"/>
    </source>
</evidence>
<accession>A0A1W1I6L4</accession>
<dbReference type="KEGG" id="nja:NSJP_2480"/>
<reference evidence="1 2" key="1">
    <citation type="submission" date="2017-03" db="EMBL/GenBank/DDBJ databases">
        <authorList>
            <person name="Afonso C.L."/>
            <person name="Miller P.J."/>
            <person name="Scott M.A."/>
            <person name="Spackman E."/>
            <person name="Goraichik I."/>
            <person name="Dimitrov K.M."/>
            <person name="Suarez D.L."/>
            <person name="Swayne D.E."/>
        </authorList>
    </citation>
    <scope>NUCLEOTIDE SEQUENCE [LARGE SCALE GENOMIC DNA]</scope>
    <source>
        <strain evidence="1">Genome sequencing of Nitrospira japonica strain NJ11</strain>
    </source>
</reference>